<proteinExistence type="inferred from homology"/>
<comment type="similarity">
    <text evidence="9 10">Belongs to the peptidase T1A family.</text>
</comment>
<dbReference type="CDD" id="cd03754">
    <property type="entry name" value="proteasome_alpha_type_6"/>
    <property type="match status" value="1"/>
</dbReference>
<keyword evidence="7 10" id="KW-0539">Nucleus</keyword>
<sequence>MSRGSSAGFDRHITIFSPEGRLYQVEYAFKAINQGGLTSVAIRGVDCAVVATQKKVPDKLLDPSTVSHLFQLTDRVGCVMTGMLADSRSQAQRAIYEAGNFKYKFGYDMPVDQLCKKIADISQVYTQSAEMRPLGCCMILIAMDDENGPQVYRCDPAGYYSGFKACSAGVKQLEANSYLEKKLKKKSDGYTQEEAVDMAISCLQTILSADFKAADLEIGMVSESQPKFRKLTSDEIDSHLTRIAEKD</sequence>
<evidence type="ECO:0000256" key="5">
    <source>
        <dbReference type="ARBA" id="ARBA00022990"/>
    </source>
</evidence>
<comment type="subcellular location">
    <subcellularLocation>
        <location evidence="10">Cytoplasm</location>
    </subcellularLocation>
    <subcellularLocation>
        <location evidence="10">Nucleus</location>
    </subcellularLocation>
</comment>
<dbReference type="AlphaFoldDB" id="A0A7J7JKU3"/>
<dbReference type="Pfam" id="PF10584">
    <property type="entry name" value="Proteasome_A_N"/>
    <property type="match status" value="1"/>
</dbReference>
<evidence type="ECO:0000256" key="3">
    <source>
        <dbReference type="ARBA" id="ARBA00022553"/>
    </source>
</evidence>
<keyword evidence="2 10" id="KW-0963">Cytoplasm</keyword>
<protein>
    <recommendedName>
        <fullName evidence="10">Proteasome subunit alpha type</fullName>
    </recommendedName>
</protein>
<accession>A0A7J7JKU3</accession>
<keyword evidence="13" id="KW-1185">Reference proteome</keyword>
<dbReference type="PROSITE" id="PS00388">
    <property type="entry name" value="PROTEASOME_ALPHA_1"/>
    <property type="match status" value="1"/>
</dbReference>
<keyword evidence="3" id="KW-0597">Phosphoprotein</keyword>
<comment type="function">
    <text evidence="1">Component of the 20S core proteasome complex involved in the proteolytic degradation of most intracellular proteins. This complex plays numerous essential roles within the cell by associating with different regulatory particles. Associated with two 19S regulatory particles, forms the 26S proteasome and thus participates in the ATP-dependent degradation of ubiquitinated proteins. The 26S proteasome plays a key role in the maintenance of protein homeostasis by removing misfolded or damaged proteins that could impair cellular functions, and by removing proteins whose functions are no longer required. Associated with the PA200 or PA28, the 20S proteasome mediates ubiquitin-independent protein degradation. This type of proteolysis is required in several pathways including spermatogenesis (20S-PA200 complex) or generation of a subset of MHC class I-presented antigenic peptides (20S-PA28 complex).</text>
</comment>
<dbReference type="GO" id="GO:0005737">
    <property type="term" value="C:cytoplasm"/>
    <property type="evidence" value="ECO:0007669"/>
    <property type="project" value="UniProtKB-SubCell"/>
</dbReference>
<dbReference type="GO" id="GO:0019773">
    <property type="term" value="C:proteasome core complex, alpha-subunit complex"/>
    <property type="evidence" value="ECO:0007669"/>
    <property type="project" value="UniProtKB-UniRule"/>
</dbReference>
<dbReference type="InterPro" id="IPR034642">
    <property type="entry name" value="Proteasome_subunit_alpha6"/>
</dbReference>
<dbReference type="Proteomes" id="UP000593567">
    <property type="component" value="Unassembled WGS sequence"/>
</dbReference>
<dbReference type="Pfam" id="PF00227">
    <property type="entry name" value="Proteasome"/>
    <property type="match status" value="1"/>
</dbReference>
<keyword evidence="4 9" id="KW-0647">Proteasome</keyword>
<dbReference type="PANTHER" id="PTHR11599">
    <property type="entry name" value="PROTEASOME SUBUNIT ALPHA/BETA"/>
    <property type="match status" value="1"/>
</dbReference>
<evidence type="ECO:0000256" key="2">
    <source>
        <dbReference type="ARBA" id="ARBA00022490"/>
    </source>
</evidence>
<dbReference type="InterPro" id="IPR023332">
    <property type="entry name" value="Proteasome_alpha-type"/>
</dbReference>
<dbReference type="InterPro" id="IPR001353">
    <property type="entry name" value="Proteasome_sua/b"/>
</dbReference>
<dbReference type="EMBL" id="VXIV02002325">
    <property type="protein sequence ID" value="KAF6026194.1"/>
    <property type="molecule type" value="Genomic_DNA"/>
</dbReference>
<dbReference type="GO" id="GO:0005634">
    <property type="term" value="C:nucleus"/>
    <property type="evidence" value="ECO:0007669"/>
    <property type="project" value="UniProtKB-SubCell"/>
</dbReference>
<dbReference type="PROSITE" id="PS51475">
    <property type="entry name" value="PROTEASOME_ALPHA_2"/>
    <property type="match status" value="1"/>
</dbReference>
<dbReference type="GO" id="GO:0006511">
    <property type="term" value="P:ubiquitin-dependent protein catabolic process"/>
    <property type="evidence" value="ECO:0007669"/>
    <property type="project" value="InterPro"/>
</dbReference>
<evidence type="ECO:0000256" key="6">
    <source>
        <dbReference type="ARBA" id="ARBA00023180"/>
    </source>
</evidence>
<evidence type="ECO:0000256" key="10">
    <source>
        <dbReference type="RuleBase" id="RU000551"/>
    </source>
</evidence>
<dbReference type="InterPro" id="IPR000426">
    <property type="entry name" value="Proteasome_asu_N"/>
</dbReference>
<evidence type="ECO:0000313" key="12">
    <source>
        <dbReference type="EMBL" id="KAF6026194.1"/>
    </source>
</evidence>
<name>A0A7J7JKU3_BUGNE</name>
<evidence type="ECO:0000256" key="4">
    <source>
        <dbReference type="ARBA" id="ARBA00022942"/>
    </source>
</evidence>
<comment type="caution">
    <text evidence="12">The sequence shown here is derived from an EMBL/GenBank/DDBJ whole genome shotgun (WGS) entry which is preliminary data.</text>
</comment>
<evidence type="ECO:0000256" key="8">
    <source>
        <dbReference type="ARBA" id="ARBA00062366"/>
    </source>
</evidence>
<evidence type="ECO:0000259" key="11">
    <source>
        <dbReference type="PROSITE" id="PS00388"/>
    </source>
</evidence>
<keyword evidence="5" id="KW-0007">Acetylation</keyword>
<keyword evidence="6" id="KW-0325">Glycoprotein</keyword>
<dbReference type="InterPro" id="IPR050115">
    <property type="entry name" value="Proteasome_alpha"/>
</dbReference>
<reference evidence="12" key="1">
    <citation type="submission" date="2020-06" db="EMBL/GenBank/DDBJ databases">
        <title>Draft genome of Bugula neritina, a colonial animal packing powerful symbionts and potential medicines.</title>
        <authorList>
            <person name="Rayko M."/>
        </authorList>
    </citation>
    <scope>NUCLEOTIDE SEQUENCE [LARGE SCALE GENOMIC DNA]</scope>
    <source>
        <strain evidence="12">Kwan_BN1</strain>
    </source>
</reference>
<evidence type="ECO:0000256" key="9">
    <source>
        <dbReference type="PROSITE-ProRule" id="PRU00808"/>
    </source>
</evidence>
<comment type="subunit">
    <text evidence="8">The 26S proteasome consists of a 20S proteasome core and two 19S regulatory subunits. The 20S proteasome core is a barrel-shaped complex made of 28 subunits that are arranged in four stacked rings. The two outer rings are each formed by seven alpha subunits, and the two inner rings are formed by seven beta subunits. The proteolytic activity is exerted by three beta-subunits PSMB5, PSMB6 and PSMB7. Interacts with ALKBH4.</text>
</comment>
<dbReference type="OrthoDB" id="5835702at2759"/>
<dbReference type="FunFam" id="3.60.20.10:FF:000020">
    <property type="entry name" value="Proteasome subunit alpha type"/>
    <property type="match status" value="1"/>
</dbReference>
<evidence type="ECO:0000256" key="1">
    <source>
        <dbReference type="ARBA" id="ARBA00003876"/>
    </source>
</evidence>
<evidence type="ECO:0000256" key="7">
    <source>
        <dbReference type="ARBA" id="ARBA00023242"/>
    </source>
</evidence>
<dbReference type="SMART" id="SM00948">
    <property type="entry name" value="Proteasome_A_N"/>
    <property type="match status" value="1"/>
</dbReference>
<gene>
    <name evidence="12" type="ORF">EB796_015494</name>
</gene>
<feature type="domain" description="Proteasome alpha-type subunits" evidence="11">
    <location>
        <begin position="9"/>
        <end position="31"/>
    </location>
</feature>
<evidence type="ECO:0000313" key="13">
    <source>
        <dbReference type="Proteomes" id="UP000593567"/>
    </source>
</evidence>
<dbReference type="InterPro" id="IPR029055">
    <property type="entry name" value="Ntn_hydrolases_N"/>
</dbReference>
<dbReference type="Gene3D" id="3.60.20.10">
    <property type="entry name" value="Glutamine Phosphoribosylpyrophosphate, subunit 1, domain 1"/>
    <property type="match status" value="1"/>
</dbReference>
<organism evidence="12 13">
    <name type="scientific">Bugula neritina</name>
    <name type="common">Brown bryozoan</name>
    <name type="synonym">Sertularia neritina</name>
    <dbReference type="NCBI Taxonomy" id="10212"/>
    <lineage>
        <taxon>Eukaryota</taxon>
        <taxon>Metazoa</taxon>
        <taxon>Spiralia</taxon>
        <taxon>Lophotrochozoa</taxon>
        <taxon>Bryozoa</taxon>
        <taxon>Gymnolaemata</taxon>
        <taxon>Cheilostomatida</taxon>
        <taxon>Flustrina</taxon>
        <taxon>Buguloidea</taxon>
        <taxon>Bugulidae</taxon>
        <taxon>Bugula</taxon>
    </lineage>
</organism>
<dbReference type="SUPFAM" id="SSF56235">
    <property type="entry name" value="N-terminal nucleophile aminohydrolases (Ntn hydrolases)"/>
    <property type="match status" value="1"/>
</dbReference>